<evidence type="ECO:0000256" key="1">
    <source>
        <dbReference type="SAM" id="SignalP"/>
    </source>
</evidence>
<evidence type="ECO:0000313" key="2">
    <source>
        <dbReference type="EMBL" id="SUZ13444.1"/>
    </source>
</evidence>
<gene>
    <name evidence="2" type="ORF">BGT96224V2_LOCUS6633</name>
</gene>
<feature type="chain" id="PRO_5016954547" evidence="1">
    <location>
        <begin position="22"/>
        <end position="118"/>
    </location>
</feature>
<dbReference type="AlphaFoldDB" id="A0A381LHR8"/>
<reference evidence="2" key="1">
    <citation type="submission" date="2018-07" db="EMBL/GenBank/DDBJ databases">
        <authorList>
            <person name="Quirk P.G."/>
            <person name="Krulwich T.A."/>
        </authorList>
    </citation>
    <scope>NUCLEOTIDE SEQUENCE</scope>
    <source>
        <strain evidence="2">96224</strain>
    </source>
</reference>
<keyword evidence="1" id="KW-0732">Signal</keyword>
<dbReference type="EMBL" id="UIGY01000234">
    <property type="protein sequence ID" value="SUZ13444.1"/>
    <property type="molecule type" value="Genomic_DNA"/>
</dbReference>
<proteinExistence type="predicted"/>
<name>A0A381LHR8_BLUGR</name>
<accession>A0A381LHR8</accession>
<protein>
    <submittedName>
        <fullName evidence="2">BgtE-20025</fullName>
    </submittedName>
</protein>
<sequence>MKFFQLASIIAGLSFLQPTVADQYISCGMGSISRNSILSVAKDMWNMSLGSCPSYHETFPAEYRQSSEGMTRRFPIIYNSQKWTSGGYYYIVESSQNRKFIRLHYYGITTQECYVTGV</sequence>
<feature type="signal peptide" evidence="1">
    <location>
        <begin position="1"/>
        <end position="21"/>
    </location>
</feature>
<organism evidence="2">
    <name type="scientific">Blumeria graminis f. sp. tritici 96224</name>
    <dbReference type="NCBI Taxonomy" id="1268274"/>
    <lineage>
        <taxon>Eukaryota</taxon>
        <taxon>Fungi</taxon>
        <taxon>Dikarya</taxon>
        <taxon>Ascomycota</taxon>
        <taxon>Pezizomycotina</taxon>
        <taxon>Leotiomycetes</taxon>
        <taxon>Erysiphales</taxon>
        <taxon>Erysiphaceae</taxon>
        <taxon>Blumeria</taxon>
    </lineage>
</organism>